<evidence type="ECO:0000256" key="2">
    <source>
        <dbReference type="ARBA" id="ARBA00022670"/>
    </source>
</evidence>
<dbReference type="Pfam" id="PF01432">
    <property type="entry name" value="Peptidase_M3"/>
    <property type="match status" value="1"/>
</dbReference>
<comment type="cofactor">
    <cofactor evidence="7">
        <name>Zn(2+)</name>
        <dbReference type="ChEBI" id="CHEBI:29105"/>
    </cofactor>
    <text evidence="7">Binds 1 zinc ion.</text>
</comment>
<organism evidence="9 10">
    <name type="scientific">Algicella marina</name>
    <dbReference type="NCBI Taxonomy" id="2683284"/>
    <lineage>
        <taxon>Bacteria</taxon>
        <taxon>Pseudomonadati</taxon>
        <taxon>Pseudomonadota</taxon>
        <taxon>Alphaproteobacteria</taxon>
        <taxon>Rhodobacterales</taxon>
        <taxon>Paracoccaceae</taxon>
        <taxon>Algicella</taxon>
    </lineage>
</organism>
<protein>
    <submittedName>
        <fullName evidence="9">Peptidase M3</fullName>
    </submittedName>
</protein>
<dbReference type="InterPro" id="IPR024079">
    <property type="entry name" value="MetalloPept_cat_dom_sf"/>
</dbReference>
<dbReference type="KEGG" id="amaq:GO499_13755"/>
<feature type="domain" description="Peptidase M3A/M3B catalytic" evidence="8">
    <location>
        <begin position="240"/>
        <end position="684"/>
    </location>
</feature>
<dbReference type="InterPro" id="IPR024077">
    <property type="entry name" value="Neurolysin/TOP_dom2"/>
</dbReference>
<dbReference type="EMBL" id="CP046620">
    <property type="protein sequence ID" value="QHQ36157.1"/>
    <property type="molecule type" value="Genomic_DNA"/>
</dbReference>
<accession>A0A6P1T2D3</accession>
<dbReference type="InterPro" id="IPR034005">
    <property type="entry name" value="M3A_DCP"/>
</dbReference>
<dbReference type="GO" id="GO:0006508">
    <property type="term" value="P:proteolysis"/>
    <property type="evidence" value="ECO:0007669"/>
    <property type="project" value="UniProtKB-KW"/>
</dbReference>
<reference evidence="9 10" key="1">
    <citation type="submission" date="2019-12" db="EMBL/GenBank/DDBJ databases">
        <title>Complete genome sequence of Algicella marina strain 9Alg 56(T) isolated from the red alga Tichocarpus crinitus.</title>
        <authorList>
            <person name="Kim S.-G."/>
            <person name="Nedashkovskaya O.I."/>
        </authorList>
    </citation>
    <scope>NUCLEOTIDE SEQUENCE [LARGE SCALE GENOMIC DNA]</scope>
    <source>
        <strain evidence="9 10">9Alg 56</strain>
    </source>
</reference>
<comment type="similarity">
    <text evidence="1 7">Belongs to the peptidase M3 family.</text>
</comment>
<keyword evidence="6 7" id="KW-0482">Metalloprotease</keyword>
<dbReference type="Gene3D" id="1.10.1370.40">
    <property type="match status" value="1"/>
</dbReference>
<keyword evidence="5 7" id="KW-0862">Zinc</keyword>
<dbReference type="CDD" id="cd06456">
    <property type="entry name" value="M3A_DCP"/>
    <property type="match status" value="1"/>
</dbReference>
<evidence type="ECO:0000256" key="6">
    <source>
        <dbReference type="ARBA" id="ARBA00023049"/>
    </source>
</evidence>
<dbReference type="GO" id="GO:0046872">
    <property type="term" value="F:metal ion binding"/>
    <property type="evidence" value="ECO:0007669"/>
    <property type="project" value="UniProtKB-UniRule"/>
</dbReference>
<proteinExistence type="inferred from homology"/>
<dbReference type="Proteomes" id="UP000464495">
    <property type="component" value="Chromosome"/>
</dbReference>
<dbReference type="PANTHER" id="PTHR43660:SF1">
    <property type="entry name" value="DIPEPTIDYL CARBOXYPEPTIDASE"/>
    <property type="match status" value="1"/>
</dbReference>
<evidence type="ECO:0000313" key="9">
    <source>
        <dbReference type="EMBL" id="QHQ36157.1"/>
    </source>
</evidence>
<dbReference type="Gene3D" id="1.10.1370.10">
    <property type="entry name" value="Neurolysin, domain 3"/>
    <property type="match status" value="1"/>
</dbReference>
<keyword evidence="4 7" id="KW-0378">Hydrolase</keyword>
<evidence type="ECO:0000313" key="10">
    <source>
        <dbReference type="Proteomes" id="UP000464495"/>
    </source>
</evidence>
<dbReference type="Gene3D" id="3.40.390.10">
    <property type="entry name" value="Collagenase (Catalytic Domain)"/>
    <property type="match status" value="1"/>
</dbReference>
<dbReference type="InterPro" id="IPR001567">
    <property type="entry name" value="Pept_M3A_M3B_dom"/>
</dbReference>
<evidence type="ECO:0000256" key="3">
    <source>
        <dbReference type="ARBA" id="ARBA00022723"/>
    </source>
</evidence>
<sequence>MFALRSCPPPPEFGEWLLSIFRTAWTTPHGVPPFDSISDDMFAPALEDALAEARDGIRKITENRAPATFDNTIVALETNGKMLDRVLSVFFNRAGTDANDVIKGLQREFSPKLSAYHSEVTLNSELFARIDALFEECDGLEPEAKRVLELYHRSFVRAGARLEGHDRDRLTSIMAELSKLGTEFSQNVQQDEEEWCMLLADDELAGLPDFVVSSTEAAAAERGETGRVVTLSRSLIVPFLESSHRRDLREKAYKAWVARGRNGDANDNRDIVRRILELRQERAKILGYESFSDFKLETEMAKTPETVRELLMAVWTPAKAQVERDAKELRALMYADGINGELEPWDWHFYAAKHQRETQDLDMAQIKPYLQLENIIEAAFDCAERLFGLKFKAADLPRPHKDAQIWEVEKNGRHMGVFIGDYFNRPSKRSGAWCSSFRSQSKVDGDVRPIVINVCNFAKPKKGQPALLTYDDARTLFHEFGHALHSLLSDVTYPRISGTSVARDFVELPSQLYEHWLSVPEILSKHARHAITGEAMPLELLEKLLSAENYGQGFATVEYVASALLDLHFHSGKTPKDPLASGREMLARIGMPSSISPRHDTTHFLHIFSSDGYSSGYYSYMWSEVMDADAFSAFEETGDPFDAEIAEKLEKWIYSAGGKEEAETLYLGFRGAMPNVSALLKQRGLVG</sequence>
<dbReference type="PANTHER" id="PTHR43660">
    <property type="entry name" value="DIPEPTIDYL CARBOXYPEPTIDASE"/>
    <property type="match status" value="1"/>
</dbReference>
<evidence type="ECO:0000259" key="8">
    <source>
        <dbReference type="Pfam" id="PF01432"/>
    </source>
</evidence>
<dbReference type="InterPro" id="IPR045090">
    <property type="entry name" value="Pept_M3A_M3B"/>
</dbReference>
<name>A0A6P1T2D3_9RHOB</name>
<evidence type="ECO:0000256" key="5">
    <source>
        <dbReference type="ARBA" id="ARBA00022833"/>
    </source>
</evidence>
<dbReference type="FunFam" id="3.40.390.10:FF:000009">
    <property type="entry name" value="Oligopeptidase A"/>
    <property type="match status" value="1"/>
</dbReference>
<evidence type="ECO:0000256" key="1">
    <source>
        <dbReference type="ARBA" id="ARBA00006040"/>
    </source>
</evidence>
<dbReference type="GO" id="GO:0004180">
    <property type="term" value="F:carboxypeptidase activity"/>
    <property type="evidence" value="ECO:0007669"/>
    <property type="project" value="TreeGrafter"/>
</dbReference>
<dbReference type="GO" id="GO:0005829">
    <property type="term" value="C:cytosol"/>
    <property type="evidence" value="ECO:0007669"/>
    <property type="project" value="TreeGrafter"/>
</dbReference>
<keyword evidence="2 7" id="KW-0645">Protease</keyword>
<evidence type="ECO:0000256" key="4">
    <source>
        <dbReference type="ARBA" id="ARBA00022801"/>
    </source>
</evidence>
<evidence type="ECO:0000256" key="7">
    <source>
        <dbReference type="RuleBase" id="RU003435"/>
    </source>
</evidence>
<dbReference type="AlphaFoldDB" id="A0A6P1T2D3"/>
<keyword evidence="10" id="KW-1185">Reference proteome</keyword>
<keyword evidence="3 7" id="KW-0479">Metal-binding</keyword>
<dbReference type="SUPFAM" id="SSF55486">
    <property type="entry name" value="Metalloproteases ('zincins'), catalytic domain"/>
    <property type="match status" value="1"/>
</dbReference>
<dbReference type="GO" id="GO:0004222">
    <property type="term" value="F:metalloendopeptidase activity"/>
    <property type="evidence" value="ECO:0007669"/>
    <property type="project" value="InterPro"/>
</dbReference>
<gene>
    <name evidence="9" type="ORF">GO499_13755</name>
</gene>